<gene>
    <name evidence="1" type="ORF">HPB47_020513</name>
</gene>
<evidence type="ECO:0000313" key="1">
    <source>
        <dbReference type="EMBL" id="KAG0432779.1"/>
    </source>
</evidence>
<name>A0AC60QF98_IXOPE</name>
<organism evidence="1 2">
    <name type="scientific">Ixodes persulcatus</name>
    <name type="common">Taiga tick</name>
    <dbReference type="NCBI Taxonomy" id="34615"/>
    <lineage>
        <taxon>Eukaryota</taxon>
        <taxon>Metazoa</taxon>
        <taxon>Ecdysozoa</taxon>
        <taxon>Arthropoda</taxon>
        <taxon>Chelicerata</taxon>
        <taxon>Arachnida</taxon>
        <taxon>Acari</taxon>
        <taxon>Parasitiformes</taxon>
        <taxon>Ixodida</taxon>
        <taxon>Ixodoidea</taxon>
        <taxon>Ixodidae</taxon>
        <taxon>Ixodinae</taxon>
        <taxon>Ixodes</taxon>
    </lineage>
</organism>
<protein>
    <submittedName>
        <fullName evidence="1">Uncharacterized protein</fullName>
    </submittedName>
</protein>
<dbReference type="Proteomes" id="UP000805193">
    <property type="component" value="Unassembled WGS sequence"/>
</dbReference>
<keyword evidence="2" id="KW-1185">Reference proteome</keyword>
<evidence type="ECO:0000313" key="2">
    <source>
        <dbReference type="Proteomes" id="UP000805193"/>
    </source>
</evidence>
<comment type="caution">
    <text evidence="1">The sequence shown here is derived from an EMBL/GenBank/DDBJ whole genome shotgun (WGS) entry which is preliminary data.</text>
</comment>
<sequence>MRILEILIEHHVFEVTDLRWTLNCGDRRWILHGVDWRKMGRWYINQTFFFDLPPGKMLIGLSGKLTGYGACFWKARRQWIIKKYSQQPDLRGKTVDLVIHLEPALTTRNLQSHKEPAPVTKGHNQVTCYEENGTGDANNIWRIEVVRGAPGEMIQMDNGKFKLIHYFTGCALHSHSKQLPKRGYEQIELSCNPNVHASARIGTSRTTTILPLLPIVM</sequence>
<accession>A0AC60QF98</accession>
<proteinExistence type="predicted"/>
<reference evidence="1 2" key="1">
    <citation type="journal article" date="2020" name="Cell">
        <title>Large-Scale Comparative Analyses of Tick Genomes Elucidate Their Genetic Diversity and Vector Capacities.</title>
        <authorList>
            <consortium name="Tick Genome and Microbiome Consortium (TIGMIC)"/>
            <person name="Jia N."/>
            <person name="Wang J."/>
            <person name="Shi W."/>
            <person name="Du L."/>
            <person name="Sun Y."/>
            <person name="Zhan W."/>
            <person name="Jiang J.F."/>
            <person name="Wang Q."/>
            <person name="Zhang B."/>
            <person name="Ji P."/>
            <person name="Bell-Sakyi L."/>
            <person name="Cui X.M."/>
            <person name="Yuan T.T."/>
            <person name="Jiang B.G."/>
            <person name="Yang W.F."/>
            <person name="Lam T.T."/>
            <person name="Chang Q.C."/>
            <person name="Ding S.J."/>
            <person name="Wang X.J."/>
            <person name="Zhu J.G."/>
            <person name="Ruan X.D."/>
            <person name="Zhao L."/>
            <person name="Wei J.T."/>
            <person name="Ye R.Z."/>
            <person name="Que T.C."/>
            <person name="Du C.H."/>
            <person name="Zhou Y.H."/>
            <person name="Cheng J.X."/>
            <person name="Dai P.F."/>
            <person name="Guo W.B."/>
            <person name="Han X.H."/>
            <person name="Huang E.J."/>
            <person name="Li L.F."/>
            <person name="Wei W."/>
            <person name="Gao Y.C."/>
            <person name="Liu J.Z."/>
            <person name="Shao H.Z."/>
            <person name="Wang X."/>
            <person name="Wang C.C."/>
            <person name="Yang T.C."/>
            <person name="Huo Q.B."/>
            <person name="Li W."/>
            <person name="Chen H.Y."/>
            <person name="Chen S.E."/>
            <person name="Zhou L.G."/>
            <person name="Ni X.B."/>
            <person name="Tian J.H."/>
            <person name="Sheng Y."/>
            <person name="Liu T."/>
            <person name="Pan Y.S."/>
            <person name="Xia L.Y."/>
            <person name="Li J."/>
            <person name="Zhao F."/>
            <person name="Cao W.C."/>
        </authorList>
    </citation>
    <scope>NUCLEOTIDE SEQUENCE [LARGE SCALE GENOMIC DNA]</scope>
    <source>
        <strain evidence="1">Iper-2018</strain>
    </source>
</reference>
<dbReference type="EMBL" id="JABSTQ010009117">
    <property type="protein sequence ID" value="KAG0432779.1"/>
    <property type="molecule type" value="Genomic_DNA"/>
</dbReference>